<keyword evidence="8 14" id="KW-0675">Receptor</keyword>
<dbReference type="Pfam" id="PF13620">
    <property type="entry name" value="CarboxypepD_reg"/>
    <property type="match status" value="1"/>
</dbReference>
<reference evidence="14" key="1">
    <citation type="journal article" date="2020" name="mSystems">
        <title>Genome- and Community-Level Interaction Insights into Carbon Utilization and Element Cycling Functions of Hydrothermarchaeota in Hydrothermal Sediment.</title>
        <authorList>
            <person name="Zhou Z."/>
            <person name="Liu Y."/>
            <person name="Xu W."/>
            <person name="Pan J."/>
            <person name="Luo Z.H."/>
            <person name="Li M."/>
        </authorList>
    </citation>
    <scope>NUCLEOTIDE SEQUENCE [LARGE SCALE GENOMIC DNA]</scope>
    <source>
        <strain evidence="14">SpSt-961</strain>
    </source>
</reference>
<keyword evidence="3 10" id="KW-1134">Transmembrane beta strand</keyword>
<keyword evidence="5" id="KW-0732">Signal</keyword>
<dbReference type="PANTHER" id="PTHR30069:SF29">
    <property type="entry name" value="HEMOGLOBIN AND HEMOGLOBIN-HAPTOGLOBIN-BINDING PROTEIN 1-RELATED"/>
    <property type="match status" value="1"/>
</dbReference>
<dbReference type="GO" id="GO:0009279">
    <property type="term" value="C:cell outer membrane"/>
    <property type="evidence" value="ECO:0007669"/>
    <property type="project" value="UniProtKB-SubCell"/>
</dbReference>
<dbReference type="InterPro" id="IPR008969">
    <property type="entry name" value="CarboxyPept-like_regulatory"/>
</dbReference>
<dbReference type="GO" id="GO:0044718">
    <property type="term" value="P:siderophore transmembrane transport"/>
    <property type="evidence" value="ECO:0007669"/>
    <property type="project" value="TreeGrafter"/>
</dbReference>
<evidence type="ECO:0000256" key="7">
    <source>
        <dbReference type="ARBA" id="ARBA00023136"/>
    </source>
</evidence>
<evidence type="ECO:0000256" key="3">
    <source>
        <dbReference type="ARBA" id="ARBA00022452"/>
    </source>
</evidence>
<dbReference type="Gene3D" id="2.170.130.10">
    <property type="entry name" value="TonB-dependent receptor, plug domain"/>
    <property type="match status" value="1"/>
</dbReference>
<dbReference type="GO" id="GO:0015344">
    <property type="term" value="F:siderophore uptake transmembrane transporter activity"/>
    <property type="evidence" value="ECO:0007669"/>
    <property type="project" value="TreeGrafter"/>
</dbReference>
<dbReference type="Pfam" id="PF00593">
    <property type="entry name" value="TonB_dep_Rec_b-barrel"/>
    <property type="match status" value="1"/>
</dbReference>
<feature type="domain" description="TonB-dependent receptor plug" evidence="13">
    <location>
        <begin position="121"/>
        <end position="215"/>
    </location>
</feature>
<dbReference type="InterPro" id="IPR018247">
    <property type="entry name" value="EF_Hand_1_Ca_BS"/>
</dbReference>
<comment type="subcellular location">
    <subcellularLocation>
        <location evidence="1 10">Cell outer membrane</location>
        <topology evidence="1 10">Multi-pass membrane protein</topology>
    </subcellularLocation>
</comment>
<evidence type="ECO:0000256" key="8">
    <source>
        <dbReference type="ARBA" id="ARBA00023170"/>
    </source>
</evidence>
<protein>
    <submittedName>
        <fullName evidence="14">TonB-dependent receptor</fullName>
    </submittedName>
</protein>
<keyword evidence="2 10" id="KW-0813">Transport</keyword>
<feature type="domain" description="TonB-dependent receptor-like beta-barrel" evidence="12">
    <location>
        <begin position="294"/>
        <end position="841"/>
    </location>
</feature>
<dbReference type="Pfam" id="PF07715">
    <property type="entry name" value="Plug"/>
    <property type="match status" value="1"/>
</dbReference>
<dbReference type="Gene3D" id="2.40.170.20">
    <property type="entry name" value="TonB-dependent receptor, beta-barrel domain"/>
    <property type="match status" value="1"/>
</dbReference>
<evidence type="ECO:0000256" key="11">
    <source>
        <dbReference type="RuleBase" id="RU003357"/>
    </source>
</evidence>
<organism evidence="14">
    <name type="scientific">candidate division WOR-3 bacterium</name>
    <dbReference type="NCBI Taxonomy" id="2052148"/>
    <lineage>
        <taxon>Bacteria</taxon>
        <taxon>Bacteria division WOR-3</taxon>
    </lineage>
</organism>
<evidence type="ECO:0000256" key="6">
    <source>
        <dbReference type="ARBA" id="ARBA00023077"/>
    </source>
</evidence>
<accession>A0A7V3RGG4</accession>
<comment type="similarity">
    <text evidence="10 11">Belongs to the TonB-dependent receptor family.</text>
</comment>
<evidence type="ECO:0000256" key="1">
    <source>
        <dbReference type="ARBA" id="ARBA00004571"/>
    </source>
</evidence>
<evidence type="ECO:0000259" key="12">
    <source>
        <dbReference type="Pfam" id="PF00593"/>
    </source>
</evidence>
<dbReference type="InterPro" id="IPR000531">
    <property type="entry name" value="Beta-barrel_TonB"/>
</dbReference>
<evidence type="ECO:0000313" key="14">
    <source>
        <dbReference type="EMBL" id="HGE77631.1"/>
    </source>
</evidence>
<dbReference type="Gene3D" id="2.60.40.1120">
    <property type="entry name" value="Carboxypeptidase-like, regulatory domain"/>
    <property type="match status" value="1"/>
</dbReference>
<gene>
    <name evidence="14" type="ORF">ENX68_01355</name>
</gene>
<dbReference type="InterPro" id="IPR012910">
    <property type="entry name" value="Plug_dom"/>
</dbReference>
<dbReference type="PROSITE" id="PS00018">
    <property type="entry name" value="EF_HAND_1"/>
    <property type="match status" value="1"/>
</dbReference>
<dbReference type="SUPFAM" id="SSF56935">
    <property type="entry name" value="Porins"/>
    <property type="match status" value="1"/>
</dbReference>
<proteinExistence type="inferred from homology"/>
<dbReference type="InterPro" id="IPR037066">
    <property type="entry name" value="Plug_dom_sf"/>
</dbReference>
<evidence type="ECO:0000256" key="2">
    <source>
        <dbReference type="ARBA" id="ARBA00022448"/>
    </source>
</evidence>
<dbReference type="PROSITE" id="PS52016">
    <property type="entry name" value="TONB_DEPENDENT_REC_3"/>
    <property type="match status" value="1"/>
</dbReference>
<keyword evidence="4 10" id="KW-0812">Transmembrane</keyword>
<evidence type="ECO:0000256" key="4">
    <source>
        <dbReference type="ARBA" id="ARBA00022692"/>
    </source>
</evidence>
<evidence type="ECO:0000256" key="9">
    <source>
        <dbReference type="ARBA" id="ARBA00023237"/>
    </source>
</evidence>
<keyword evidence="7 10" id="KW-0472">Membrane</keyword>
<evidence type="ECO:0000259" key="13">
    <source>
        <dbReference type="Pfam" id="PF07715"/>
    </source>
</evidence>
<keyword evidence="6 11" id="KW-0798">TonB box</keyword>
<dbReference type="InterPro" id="IPR039426">
    <property type="entry name" value="TonB-dep_rcpt-like"/>
</dbReference>
<dbReference type="InterPro" id="IPR036942">
    <property type="entry name" value="Beta-barrel_TonB_sf"/>
</dbReference>
<evidence type="ECO:0000256" key="5">
    <source>
        <dbReference type="ARBA" id="ARBA00022729"/>
    </source>
</evidence>
<dbReference type="SUPFAM" id="SSF49464">
    <property type="entry name" value="Carboxypeptidase regulatory domain-like"/>
    <property type="match status" value="1"/>
</dbReference>
<dbReference type="PANTHER" id="PTHR30069">
    <property type="entry name" value="TONB-DEPENDENT OUTER MEMBRANE RECEPTOR"/>
    <property type="match status" value="1"/>
</dbReference>
<dbReference type="EMBL" id="DTOZ01000040">
    <property type="protein sequence ID" value="HGE77631.1"/>
    <property type="molecule type" value="Genomic_DNA"/>
</dbReference>
<comment type="caution">
    <text evidence="14">The sequence shown here is derived from an EMBL/GenBank/DDBJ whole genome shotgun (WGS) entry which is preliminary data.</text>
</comment>
<dbReference type="AlphaFoldDB" id="A0A7V3RGG4"/>
<name>A0A7V3RGG4_UNCW3</name>
<sequence length="929" mass="105852">MKKIWALLLAGTVLLFGAEYGKITGKVRDAETGEPLVGADVIVEGTELGAATDEKGEFVILYVPAGTYSVTASYLGYDPFTYTQVIVNADQTTTLNFRLKPTVIEVEKVTVVAERPPIVISQTQSGHSVTGQDISKLPVTTINQVVTLQAGVSTSNLGTHVRGGRAEEITYYVDGIMTKVPHTGLPSTQVSASAVEEVTVVTGGFDAEYGDALSGIINVVTKEGGPKPSGSFRYLTDEVFFMDPLKDRLNFGYNLYDLSFGGPLPGVSRLRYFLSGELNLTDAYRDALYKVPSPRNTYRAQGRFSYLMPNNKGKITLTGFNSRDQYVTWSSGNLKYFQRRPMSRTKNYILSTTLNYMPSAKTLFTLKTGMTHYDRVYGTRDYEWEAEHDHKWYDDYRMKAEHLIDYLLKDKYPNGEPAYPKDVIVDSVMQYHTEYTNRDVYALRNNPYGIEGMYYTYGDYRVWRYWRNDDIQARFDLSQGIGKVHEFKTGFDYVGYNLKYYDNNLPWVTNPFWDYYERTPYKFAAYIQDKMDFEGLIARLGLRFDFFDPKSFTYKEPNNPKNDTILWADKSYKFSPRIGFSLPVTERMKFRFNYGHYFQLPGLDDMFGTTDTAVIRLALSRGNTIVGNIFMKPQKTVQYEVGIENQFTQEVVMGFTAYFKDVYDLSQIRQVIALPMPYFQFFNVDYGNIKGFELSLKKTMSNMWAFGLNYTLQFAKGTASYAGEFYYDFYYGGIDPITGLPLQPPVIDYWLDFDERNIVNADLDLLFPQDFAFIPLQNLSSSFVFSYHSGHPYTPEDLRGNKLGDENSARMPGYWNVDMNASRPIKIGPVNLVLNALITNLFNTKQVIEVYPTTGDPDNHGDPEPTLTQFGYISIASTRYSPQADYNHDGIITPPEMKKAYIAARTDYYLDPTNYNSCFKVQLGVGIGF</sequence>
<evidence type="ECO:0000256" key="10">
    <source>
        <dbReference type="PROSITE-ProRule" id="PRU01360"/>
    </source>
</evidence>
<keyword evidence="9 10" id="KW-0998">Cell outer membrane</keyword>